<evidence type="ECO:0000256" key="1">
    <source>
        <dbReference type="ARBA" id="ARBA00007689"/>
    </source>
</evidence>
<proteinExistence type="inferred from homology"/>
<gene>
    <name evidence="3" type="ORF">LZC94_39750</name>
</gene>
<dbReference type="PANTHER" id="PTHR35174:SF1">
    <property type="entry name" value="BLL0086 PROTEIN"/>
    <property type="match status" value="1"/>
</dbReference>
<feature type="domain" description="YCII-related" evidence="2">
    <location>
        <begin position="13"/>
        <end position="107"/>
    </location>
</feature>
<dbReference type="RefSeq" id="WP_394823568.1">
    <property type="nucleotide sequence ID" value="NZ_CP089984.1"/>
</dbReference>
<dbReference type="Proteomes" id="UP001370348">
    <property type="component" value="Chromosome"/>
</dbReference>
<organism evidence="3 4">
    <name type="scientific">Pendulispora albinea</name>
    <dbReference type="NCBI Taxonomy" id="2741071"/>
    <lineage>
        <taxon>Bacteria</taxon>
        <taxon>Pseudomonadati</taxon>
        <taxon>Myxococcota</taxon>
        <taxon>Myxococcia</taxon>
        <taxon>Myxococcales</taxon>
        <taxon>Sorangiineae</taxon>
        <taxon>Pendulisporaceae</taxon>
        <taxon>Pendulispora</taxon>
    </lineage>
</organism>
<name>A0ABZ2LT64_9BACT</name>
<dbReference type="Gene3D" id="3.30.70.1060">
    <property type="entry name" value="Dimeric alpha+beta barrel"/>
    <property type="match status" value="1"/>
</dbReference>
<dbReference type="SUPFAM" id="SSF54909">
    <property type="entry name" value="Dimeric alpha+beta barrel"/>
    <property type="match status" value="1"/>
</dbReference>
<evidence type="ECO:0000313" key="4">
    <source>
        <dbReference type="Proteomes" id="UP001370348"/>
    </source>
</evidence>
<keyword evidence="4" id="KW-1185">Reference proteome</keyword>
<dbReference type="PANTHER" id="PTHR35174">
    <property type="entry name" value="BLL7171 PROTEIN-RELATED"/>
    <property type="match status" value="1"/>
</dbReference>
<accession>A0ABZ2LT64</accession>
<dbReference type="EMBL" id="CP089984">
    <property type="protein sequence ID" value="WXB13952.1"/>
    <property type="molecule type" value="Genomic_DNA"/>
</dbReference>
<dbReference type="InterPro" id="IPR011008">
    <property type="entry name" value="Dimeric_a/b-barrel"/>
</dbReference>
<dbReference type="InterPro" id="IPR005545">
    <property type="entry name" value="YCII"/>
</dbReference>
<reference evidence="3 4" key="1">
    <citation type="submission" date="2021-12" db="EMBL/GenBank/DDBJ databases">
        <title>Discovery of the Pendulisporaceae a myxobacterial family with distinct sporulation behavior and unique specialized metabolism.</title>
        <authorList>
            <person name="Garcia R."/>
            <person name="Popoff A."/>
            <person name="Bader C.D."/>
            <person name="Loehr J."/>
            <person name="Walesch S."/>
            <person name="Walt C."/>
            <person name="Boldt J."/>
            <person name="Bunk B."/>
            <person name="Haeckl F.J.F.P.J."/>
            <person name="Gunesch A.P."/>
            <person name="Birkelbach J."/>
            <person name="Nuebel U."/>
            <person name="Pietschmann T."/>
            <person name="Bach T."/>
            <person name="Mueller R."/>
        </authorList>
    </citation>
    <scope>NUCLEOTIDE SEQUENCE [LARGE SCALE GENOMIC DNA]</scope>
    <source>
        <strain evidence="3 4">MSr11954</strain>
    </source>
</reference>
<comment type="similarity">
    <text evidence="1">Belongs to the YciI family.</text>
</comment>
<protein>
    <submittedName>
        <fullName evidence="3">YciI family protein</fullName>
    </submittedName>
</protein>
<dbReference type="Pfam" id="PF03795">
    <property type="entry name" value="YCII"/>
    <property type="match status" value="1"/>
</dbReference>
<evidence type="ECO:0000259" key="2">
    <source>
        <dbReference type="Pfam" id="PF03795"/>
    </source>
</evidence>
<evidence type="ECO:0000313" key="3">
    <source>
        <dbReference type="EMBL" id="WXB13952.1"/>
    </source>
</evidence>
<sequence length="119" mass="12978">MADFIYLYRGGNPPSEPDEVQKQTHKWLAWMKELGANGHVRAGNPLERHGKVVRGKSKTVTDGPFAEAKDLVGGYLLVHAKDFDEALELSKGCPILDMDGTVEVRAIHLVNVPAVDGDA</sequence>